<dbReference type="GO" id="GO:0044613">
    <property type="term" value="C:nuclear pore central transport channel"/>
    <property type="evidence" value="ECO:0007669"/>
    <property type="project" value="TreeGrafter"/>
</dbReference>
<dbReference type="InterPro" id="IPR035979">
    <property type="entry name" value="RBD_domain_sf"/>
</dbReference>
<reference evidence="11 12" key="1">
    <citation type="journal article" date="2009" name="Nature">
        <title>Evolution of pathogenicity and sexual reproduction in eight Candida genomes.</title>
        <authorList>
            <person name="Butler G."/>
            <person name="Rasmussen M.D."/>
            <person name="Lin M.F."/>
            <person name="Santos M.A."/>
            <person name="Sakthikumar S."/>
            <person name="Munro C.A."/>
            <person name="Rheinbay E."/>
            <person name="Grabherr M."/>
            <person name="Forche A."/>
            <person name="Reedy J.L."/>
            <person name="Agrafioti I."/>
            <person name="Arnaud M.B."/>
            <person name="Bates S."/>
            <person name="Brown A.J."/>
            <person name="Brunke S."/>
            <person name="Costanzo M.C."/>
            <person name="Fitzpatrick D.A."/>
            <person name="de Groot P.W."/>
            <person name="Harris D."/>
            <person name="Hoyer L.L."/>
            <person name="Hube B."/>
            <person name="Klis F.M."/>
            <person name="Kodira C."/>
            <person name="Lennard N."/>
            <person name="Logue M.E."/>
            <person name="Martin R."/>
            <person name="Neiman A.M."/>
            <person name="Nikolaou E."/>
            <person name="Quail M.A."/>
            <person name="Quinn J."/>
            <person name="Santos M.C."/>
            <person name="Schmitzberger F.F."/>
            <person name="Sherlock G."/>
            <person name="Shah P."/>
            <person name="Silverstein K.A."/>
            <person name="Skrzypek M.S."/>
            <person name="Soll D."/>
            <person name="Staggs R."/>
            <person name="Stansfield I."/>
            <person name="Stumpf M.P."/>
            <person name="Sudbery P.E."/>
            <person name="Srikantha T."/>
            <person name="Zeng Q."/>
            <person name="Berman J."/>
            <person name="Berriman M."/>
            <person name="Heitman J."/>
            <person name="Gow N.A."/>
            <person name="Lorenz M.C."/>
            <person name="Birren B.W."/>
            <person name="Kellis M."/>
            <person name="Cuomo C.A."/>
        </authorList>
    </citation>
    <scope>NUCLEOTIDE SEQUENCE [LARGE SCALE GENOMIC DNA]</scope>
    <source>
        <strain evidence="12">ATCC 6260 / CBS 566 / DSM 6381 / JCM 1539 / NBRC 10279 / NRRL Y-324</strain>
    </source>
</reference>
<feature type="compositionally biased region" description="Basic and acidic residues" evidence="9">
    <location>
        <begin position="224"/>
        <end position="236"/>
    </location>
</feature>
<name>A5DMN1_PICGU</name>
<feature type="region of interest" description="Disordered" evidence="9">
    <location>
        <begin position="110"/>
        <end position="129"/>
    </location>
</feature>
<keyword evidence="7 8" id="KW-0539">Nucleus</keyword>
<keyword evidence="3 8" id="KW-0509">mRNA transport</keyword>
<dbReference type="GO" id="GO:0017056">
    <property type="term" value="F:structural constituent of nuclear pore"/>
    <property type="evidence" value="ECO:0007669"/>
    <property type="project" value="TreeGrafter"/>
</dbReference>
<dbReference type="InterPro" id="IPR012677">
    <property type="entry name" value="Nucleotide-bd_a/b_plait_sf"/>
</dbReference>
<dbReference type="SUPFAM" id="SSF54928">
    <property type="entry name" value="RNA-binding domain, RBD"/>
    <property type="match status" value="1"/>
</dbReference>
<dbReference type="DNASU" id="5125752"/>
<keyword evidence="5" id="KW-0811">Translocation</keyword>
<evidence type="ECO:0000313" key="12">
    <source>
        <dbReference type="Proteomes" id="UP000001997"/>
    </source>
</evidence>
<evidence type="ECO:0000256" key="5">
    <source>
        <dbReference type="ARBA" id="ARBA00023010"/>
    </source>
</evidence>
<dbReference type="Proteomes" id="UP000001997">
    <property type="component" value="Unassembled WGS sequence"/>
</dbReference>
<keyword evidence="4" id="KW-0653">Protein transport</keyword>
<evidence type="ECO:0000256" key="2">
    <source>
        <dbReference type="ARBA" id="ARBA00022448"/>
    </source>
</evidence>
<evidence type="ECO:0000256" key="6">
    <source>
        <dbReference type="ARBA" id="ARBA00023132"/>
    </source>
</evidence>
<keyword evidence="13" id="KW-0002">3D-structure</keyword>
<dbReference type="OMA" id="TIHEHTP"/>
<dbReference type="GO" id="GO:0005543">
    <property type="term" value="F:phospholipid binding"/>
    <property type="evidence" value="ECO:0007669"/>
    <property type="project" value="TreeGrafter"/>
</dbReference>
<proteinExistence type="evidence at protein level"/>
<evidence type="ECO:0000256" key="8">
    <source>
        <dbReference type="PROSITE-ProRule" id="PRU00804"/>
    </source>
</evidence>
<dbReference type="Gene3D" id="3.30.70.330">
    <property type="match status" value="1"/>
</dbReference>
<evidence type="ECO:0000256" key="4">
    <source>
        <dbReference type="ARBA" id="ARBA00022927"/>
    </source>
</evidence>
<dbReference type="GO" id="GO:0006607">
    <property type="term" value="P:NLS-bearing protein import into nucleus"/>
    <property type="evidence" value="ECO:0007669"/>
    <property type="project" value="TreeGrafter"/>
</dbReference>
<dbReference type="GO" id="GO:0044615">
    <property type="term" value="C:nuclear pore nuclear basket"/>
    <property type="evidence" value="ECO:0007669"/>
    <property type="project" value="TreeGrafter"/>
</dbReference>
<dbReference type="InterPro" id="IPR007846">
    <property type="entry name" value="RRM_NUP35_dom"/>
</dbReference>
<dbReference type="GO" id="GO:0003676">
    <property type="term" value="F:nucleic acid binding"/>
    <property type="evidence" value="ECO:0007669"/>
    <property type="project" value="InterPro"/>
</dbReference>
<organism evidence="11 12">
    <name type="scientific">Meyerozyma guilliermondii (strain ATCC 6260 / CBS 566 / DSM 6381 / JCM 1539 / NBRC 10279 / NRRL Y-324)</name>
    <name type="common">Yeast</name>
    <name type="synonym">Candida guilliermondii</name>
    <dbReference type="NCBI Taxonomy" id="294746"/>
    <lineage>
        <taxon>Eukaryota</taxon>
        <taxon>Fungi</taxon>
        <taxon>Dikarya</taxon>
        <taxon>Ascomycota</taxon>
        <taxon>Saccharomycotina</taxon>
        <taxon>Pichiomycetes</taxon>
        <taxon>Debaryomycetaceae</taxon>
        <taxon>Meyerozyma</taxon>
    </lineage>
</organism>
<dbReference type="PANTHER" id="PTHR21527:SF6">
    <property type="entry name" value="NUCLEOPORIN NUP35"/>
    <property type="match status" value="1"/>
</dbReference>
<dbReference type="KEGG" id="pgu:PGUG_04532"/>
<keyword evidence="2 8" id="KW-0813">Transport</keyword>
<dbReference type="PROSITE" id="PS51472">
    <property type="entry name" value="RRM_NUP35"/>
    <property type="match status" value="1"/>
</dbReference>
<evidence type="ECO:0000256" key="1">
    <source>
        <dbReference type="ARBA" id="ARBA00004567"/>
    </source>
</evidence>
<evidence type="ECO:0000256" key="9">
    <source>
        <dbReference type="SAM" id="MobiDB-lite"/>
    </source>
</evidence>
<dbReference type="FunCoup" id="A5DMN1">
    <property type="interactions" value="175"/>
</dbReference>
<accession>A5DMN1</accession>
<sequence length="448" mass="49224">MRESCKKDLSAGESIRKTRRISVMRSASGNETFGVICRTLYGDFIQFSTKQIVVMSTLFRSSSMSSSAGDSNLFTGNSALKNDSVVAGKPEWAQNSRRRVIPSHLAPKKKTGFHLSSSVSTRKSGGDKKDVFQAENGGEFNLLSFGTNQKRLGTGSFDRVNANSSFFDTSFAGDLTRFDDAVNSSKTQDDFSVYTNDEDMPPSRSIYDLNDEVLISLKSSQNNNEDKTSDANDPKNFRNIFVRDAPKASPSEDSNDQAKQLSNGESAILVFGYPETMANQVIAYFQEFGTILEDFEVLRKPQAMTVGLQDKQFVPIFSGNSWTKITYDNPASAVDALLENGAVFNGVLLGVIPYTKDAVERLQKRKLTSSEDIGSGITTAAAETKHKDQGTIENDIPSQYMAKLDIKDGSNLFISTNTTSGTKVDPKKEQKKGVVGTVLRYFFGFNEL</sequence>
<evidence type="ECO:0000259" key="10">
    <source>
        <dbReference type="PROSITE" id="PS51472"/>
    </source>
</evidence>
<dbReference type="CDD" id="cd12721">
    <property type="entry name" value="RRM_Nup53p_fungi"/>
    <property type="match status" value="1"/>
</dbReference>
<dbReference type="PDB" id="3P3D">
    <property type="method" value="X-ray"/>
    <property type="resolution" value="2.35 A"/>
    <property type="chains" value="A=261-383"/>
</dbReference>
<reference evidence="13" key="2">
    <citation type="submission" date="2010-10" db="PDB data bank">
        <title>Crystal structure of the Nup53 RRM domain from Pichia guilliermondii.</title>
        <authorList>
            <person name="Sampathkumar P."/>
        </authorList>
    </citation>
    <scope>X-RAY CRYSTALLOGRAPHY (2.35 ANGSTROMS) OF 261-383</scope>
</reference>
<evidence type="ECO:0000313" key="11">
    <source>
        <dbReference type="EMBL" id="EDK40435.2"/>
    </source>
</evidence>
<dbReference type="SMR" id="A5DMN1"/>
<dbReference type="EvolutionaryTrace" id="A5DMN1"/>
<dbReference type="STRING" id="294746.A5DMN1"/>
<dbReference type="AlphaFoldDB" id="A5DMN1"/>
<evidence type="ECO:0000256" key="3">
    <source>
        <dbReference type="ARBA" id="ARBA00022816"/>
    </source>
</evidence>
<dbReference type="HOGENOM" id="CLU_036683_0_0_1"/>
<feature type="region of interest" description="Disordered" evidence="9">
    <location>
        <begin position="218"/>
        <end position="238"/>
    </location>
</feature>
<protein>
    <recommendedName>
        <fullName evidence="10">RRM Nup35-type domain-containing protein</fullName>
    </recommendedName>
</protein>
<evidence type="ECO:0007829" key="13">
    <source>
        <dbReference type="PDB" id="3P3D"/>
    </source>
</evidence>
<comment type="subcellular location">
    <subcellularLocation>
        <location evidence="1">Nucleus</location>
        <location evidence="1">Nuclear pore complex</location>
    </subcellularLocation>
</comment>
<dbReference type="RefSeq" id="XP_001483804.2">
    <property type="nucleotide sequence ID" value="XM_001483754.1"/>
</dbReference>
<dbReference type="PANTHER" id="PTHR21527">
    <property type="entry name" value="NUCLEOPORIN NUP35"/>
    <property type="match status" value="1"/>
</dbReference>
<gene>
    <name evidence="11" type="ORF">PGUG_04532</name>
</gene>
<keyword evidence="6 8" id="KW-0906">Nuclear pore complex</keyword>
<feature type="compositionally biased region" description="Polar residues" evidence="9">
    <location>
        <begin position="114"/>
        <end position="123"/>
    </location>
</feature>
<dbReference type="EMBL" id="CH408159">
    <property type="protein sequence ID" value="EDK40435.2"/>
    <property type="molecule type" value="Genomic_DNA"/>
</dbReference>
<feature type="domain" description="RRM Nup35-type" evidence="10">
    <location>
        <begin position="262"/>
        <end position="361"/>
    </location>
</feature>
<dbReference type="GeneID" id="5125752"/>
<dbReference type="eggNOG" id="ENOG502QWFW">
    <property type="taxonomic scope" value="Eukaryota"/>
</dbReference>
<dbReference type="GO" id="GO:0006999">
    <property type="term" value="P:nuclear pore organization"/>
    <property type="evidence" value="ECO:0007669"/>
    <property type="project" value="TreeGrafter"/>
</dbReference>
<evidence type="ECO:0000256" key="7">
    <source>
        <dbReference type="ARBA" id="ARBA00023242"/>
    </source>
</evidence>
<dbReference type="Pfam" id="PF05172">
    <property type="entry name" value="RRM_Nup35"/>
    <property type="match status" value="1"/>
</dbReference>
<dbReference type="GO" id="GO:0051028">
    <property type="term" value="P:mRNA transport"/>
    <property type="evidence" value="ECO:0007669"/>
    <property type="project" value="UniProtKB-UniRule"/>
</dbReference>
<dbReference type="PDBsum" id="3P3D"/>
<keyword evidence="12" id="KW-1185">Reference proteome</keyword>
<dbReference type="InParanoid" id="A5DMN1"/>
<dbReference type="OrthoDB" id="1733656at2759"/>